<name>A0A1H0NC40_9ACTN</name>
<keyword evidence="7" id="KW-0234">DNA repair</keyword>
<dbReference type="OrthoDB" id="9787663at2"/>
<dbReference type="InterPro" id="IPR044147">
    <property type="entry name" value="UdgB-like"/>
</dbReference>
<dbReference type="GO" id="GO:0004844">
    <property type="term" value="F:uracil DNA N-glycosylase activity"/>
    <property type="evidence" value="ECO:0007669"/>
    <property type="project" value="InterPro"/>
</dbReference>
<dbReference type="SMART" id="SM00986">
    <property type="entry name" value="UDG"/>
    <property type="match status" value="1"/>
</dbReference>
<reference evidence="11 12" key="1">
    <citation type="submission" date="2016-10" db="EMBL/GenBank/DDBJ databases">
        <authorList>
            <person name="de Groot N.N."/>
        </authorList>
    </citation>
    <scope>NUCLEOTIDE SEQUENCE [LARGE SCALE GENOMIC DNA]</scope>
    <source>
        <strain evidence="11 12">CGMCC 4.2022</strain>
    </source>
</reference>
<evidence type="ECO:0000313" key="12">
    <source>
        <dbReference type="Proteomes" id="UP000199341"/>
    </source>
</evidence>
<dbReference type="EMBL" id="FNIE01000014">
    <property type="protein sequence ID" value="SDO90247.1"/>
    <property type="molecule type" value="Genomic_DNA"/>
</dbReference>
<proteinExistence type="inferred from homology"/>
<gene>
    <name evidence="11" type="ORF">SAMN05216259_11414</name>
</gene>
<evidence type="ECO:0000256" key="9">
    <source>
        <dbReference type="ARBA" id="ARBA00023887"/>
    </source>
</evidence>
<evidence type="ECO:0000313" key="11">
    <source>
        <dbReference type="EMBL" id="SDO90247.1"/>
    </source>
</evidence>
<keyword evidence="3" id="KW-0227">DNA damage</keyword>
<evidence type="ECO:0000256" key="2">
    <source>
        <dbReference type="ARBA" id="ARBA00022723"/>
    </source>
</evidence>
<evidence type="ECO:0000256" key="8">
    <source>
        <dbReference type="ARBA" id="ARBA00023779"/>
    </source>
</evidence>
<organism evidence="11 12">
    <name type="scientific">Actinacidiphila guanduensis</name>
    <dbReference type="NCBI Taxonomy" id="310781"/>
    <lineage>
        <taxon>Bacteria</taxon>
        <taxon>Bacillati</taxon>
        <taxon>Actinomycetota</taxon>
        <taxon>Actinomycetes</taxon>
        <taxon>Kitasatosporales</taxon>
        <taxon>Streptomycetaceae</taxon>
        <taxon>Actinacidiphila</taxon>
    </lineage>
</organism>
<evidence type="ECO:0000256" key="3">
    <source>
        <dbReference type="ARBA" id="ARBA00022763"/>
    </source>
</evidence>
<dbReference type="SUPFAM" id="SSF52141">
    <property type="entry name" value="Uracil-DNA glycosylase-like"/>
    <property type="match status" value="1"/>
</dbReference>
<accession>A0A1H0NC40</accession>
<dbReference type="InterPro" id="IPR005122">
    <property type="entry name" value="Uracil-DNA_glycosylase-like"/>
</dbReference>
<dbReference type="GO" id="GO:0006284">
    <property type="term" value="P:base-excision repair"/>
    <property type="evidence" value="ECO:0007669"/>
    <property type="project" value="InterPro"/>
</dbReference>
<keyword evidence="1" id="KW-0004">4Fe-4S</keyword>
<evidence type="ECO:0000256" key="5">
    <source>
        <dbReference type="ARBA" id="ARBA00023004"/>
    </source>
</evidence>
<dbReference type="RefSeq" id="WP_093787217.1">
    <property type="nucleotide sequence ID" value="NZ_FNIE01000014.1"/>
</dbReference>
<dbReference type="Proteomes" id="UP000199341">
    <property type="component" value="Unassembled WGS sequence"/>
</dbReference>
<dbReference type="AlphaFoldDB" id="A0A1H0NC40"/>
<evidence type="ECO:0000256" key="4">
    <source>
        <dbReference type="ARBA" id="ARBA00022801"/>
    </source>
</evidence>
<dbReference type="InterPro" id="IPR051536">
    <property type="entry name" value="UDG_Type-4/5"/>
</dbReference>
<dbReference type="STRING" id="310781.SAMN05216259_11414"/>
<keyword evidence="2" id="KW-0479">Metal-binding</keyword>
<dbReference type="SMART" id="SM00987">
    <property type="entry name" value="UreE_C"/>
    <property type="match status" value="1"/>
</dbReference>
<dbReference type="Gene3D" id="3.40.470.10">
    <property type="entry name" value="Uracil-DNA glycosylase-like domain"/>
    <property type="match status" value="1"/>
</dbReference>
<protein>
    <recommendedName>
        <fullName evidence="9">Type-5 uracil-DNA glycosylase</fullName>
    </recommendedName>
</protein>
<dbReference type="GO" id="GO:0046872">
    <property type="term" value="F:metal ion binding"/>
    <property type="evidence" value="ECO:0007669"/>
    <property type="project" value="UniProtKB-KW"/>
</dbReference>
<keyword evidence="12" id="KW-1185">Reference proteome</keyword>
<comment type="similarity">
    <text evidence="8">Belongs to the uracil-DNA glycosylase (UDG) superfamily. Type 5 (UDGb) family.</text>
</comment>
<keyword evidence="4" id="KW-0378">Hydrolase</keyword>
<dbReference type="PANTHER" id="PTHR33693:SF3">
    <property type="entry name" value="TYPE-5 URACIL-DNA GLYCOSYLASE"/>
    <property type="match status" value="1"/>
</dbReference>
<dbReference type="GO" id="GO:0051539">
    <property type="term" value="F:4 iron, 4 sulfur cluster binding"/>
    <property type="evidence" value="ECO:0007669"/>
    <property type="project" value="UniProtKB-KW"/>
</dbReference>
<evidence type="ECO:0000256" key="7">
    <source>
        <dbReference type="ARBA" id="ARBA00023204"/>
    </source>
</evidence>
<feature type="domain" description="Uracil-DNA glycosylase-like" evidence="10">
    <location>
        <begin position="51"/>
        <end position="217"/>
    </location>
</feature>
<dbReference type="InterPro" id="IPR036895">
    <property type="entry name" value="Uracil-DNA_glycosylase-like_sf"/>
</dbReference>
<keyword evidence="5" id="KW-0408">Iron</keyword>
<dbReference type="PANTHER" id="PTHR33693">
    <property type="entry name" value="TYPE-5 URACIL-DNA GLYCOSYLASE"/>
    <property type="match status" value="1"/>
</dbReference>
<dbReference type="GO" id="GO:0033958">
    <property type="term" value="F:DNA-deoxyinosine glycosylase activity"/>
    <property type="evidence" value="ECO:0007669"/>
    <property type="project" value="InterPro"/>
</dbReference>
<dbReference type="Pfam" id="PF03167">
    <property type="entry name" value="UDG"/>
    <property type="match status" value="1"/>
</dbReference>
<evidence type="ECO:0000256" key="1">
    <source>
        <dbReference type="ARBA" id="ARBA00022485"/>
    </source>
</evidence>
<evidence type="ECO:0000259" key="10">
    <source>
        <dbReference type="SMART" id="SM00986"/>
    </source>
</evidence>
<keyword evidence="6" id="KW-0411">Iron-sulfur</keyword>
<evidence type="ECO:0000256" key="6">
    <source>
        <dbReference type="ARBA" id="ARBA00023014"/>
    </source>
</evidence>
<dbReference type="CDD" id="cd10031">
    <property type="entry name" value="UDG-F5_TTUDGB_like"/>
    <property type="match status" value="1"/>
</dbReference>
<sequence length="227" mass="24233">MSDNRSLRLARTAERIVACERCPRLVAWRQEAAASPPARFAGQAYWARPVPGHGDPKARIYVLALATAAHGGNRTGRALTGNATADRLTAALHRAGLANRPTSVDRGDGLRLTGAWTASAVRCPPPADRPTAEERDACLPYLTAELDALADVAVIVTLGAFAWDAAALQGGLRPRPPFRHGAEALRPDGRTQLACYHPGRRNTSTGLLTDAMLDATFRRALELCGRA</sequence>